<reference evidence="1 2" key="1">
    <citation type="journal article" date="2016" name="Nat. Commun.">
        <title>Thousands of microbial genomes shed light on interconnected biogeochemical processes in an aquifer system.</title>
        <authorList>
            <person name="Anantharaman K."/>
            <person name="Brown C.T."/>
            <person name="Hug L.A."/>
            <person name="Sharon I."/>
            <person name="Castelle C.J."/>
            <person name="Probst A.J."/>
            <person name="Thomas B.C."/>
            <person name="Singh A."/>
            <person name="Wilkins M.J."/>
            <person name="Karaoz U."/>
            <person name="Brodie E.L."/>
            <person name="Williams K.H."/>
            <person name="Hubbard S.S."/>
            <person name="Banfield J.F."/>
        </authorList>
    </citation>
    <scope>NUCLEOTIDE SEQUENCE [LARGE SCALE GENOMIC DNA]</scope>
</reference>
<sequence length="117" mass="13507">MPSREDLAVPISDLAAKLQEMTLRYTDQAVLDASCIFVKLLESRETIAPYKLYLYIKATIESQPVAVRHRVSLFLVSFVEQLLASRLISREYVIAYRQFAVQFERERERAAASRTVH</sequence>
<accession>A0A1F8GRX6</accession>
<organism evidence="1 2">
    <name type="scientific">Candidatus Yanofskybacteria bacterium RIFCSPLOWO2_01_FULL_49_17</name>
    <dbReference type="NCBI Taxonomy" id="1802700"/>
    <lineage>
        <taxon>Bacteria</taxon>
        <taxon>Candidatus Yanofskyibacteriota</taxon>
    </lineage>
</organism>
<protein>
    <submittedName>
        <fullName evidence="1">Uncharacterized protein</fullName>
    </submittedName>
</protein>
<evidence type="ECO:0000313" key="2">
    <source>
        <dbReference type="Proteomes" id="UP000178444"/>
    </source>
</evidence>
<name>A0A1F8GRX6_9BACT</name>
<proteinExistence type="predicted"/>
<evidence type="ECO:0000313" key="1">
    <source>
        <dbReference type="EMBL" id="OGN27416.1"/>
    </source>
</evidence>
<gene>
    <name evidence="1" type="ORF">A2941_01090</name>
</gene>
<comment type="caution">
    <text evidence="1">The sequence shown here is derived from an EMBL/GenBank/DDBJ whole genome shotgun (WGS) entry which is preliminary data.</text>
</comment>
<dbReference type="Proteomes" id="UP000178444">
    <property type="component" value="Unassembled WGS sequence"/>
</dbReference>
<dbReference type="AlphaFoldDB" id="A0A1F8GRX6"/>
<dbReference type="EMBL" id="MGKO01000011">
    <property type="protein sequence ID" value="OGN27416.1"/>
    <property type="molecule type" value="Genomic_DNA"/>
</dbReference>